<proteinExistence type="inferred from homology"/>
<comment type="similarity">
    <text evidence="1">Belongs to the UDP-glycosyltransferase family.</text>
</comment>
<name>A0A8S3WWY2_PARAO</name>
<gene>
    <name evidence="5" type="ORF">PAPOLLO_LOCUS11101</name>
</gene>
<keyword evidence="3" id="KW-0808">Transferase</keyword>
<dbReference type="Pfam" id="PF00201">
    <property type="entry name" value="UDPGT"/>
    <property type="match status" value="1"/>
</dbReference>
<dbReference type="PANTHER" id="PTHR48043:SF145">
    <property type="entry name" value="FI06409P-RELATED"/>
    <property type="match status" value="1"/>
</dbReference>
<evidence type="ECO:0000256" key="2">
    <source>
        <dbReference type="ARBA" id="ARBA00022676"/>
    </source>
</evidence>
<evidence type="ECO:0000256" key="3">
    <source>
        <dbReference type="ARBA" id="ARBA00022679"/>
    </source>
</evidence>
<dbReference type="Proteomes" id="UP000691718">
    <property type="component" value="Unassembled WGS sequence"/>
</dbReference>
<evidence type="ECO:0000313" key="6">
    <source>
        <dbReference type="Proteomes" id="UP000691718"/>
    </source>
</evidence>
<feature type="signal peptide" evidence="4">
    <location>
        <begin position="1"/>
        <end position="21"/>
    </location>
</feature>
<dbReference type="InterPro" id="IPR002213">
    <property type="entry name" value="UDP_glucos_trans"/>
</dbReference>
<accession>A0A8S3WWY2</accession>
<evidence type="ECO:0000256" key="1">
    <source>
        <dbReference type="ARBA" id="ARBA00009995"/>
    </source>
</evidence>
<feature type="chain" id="PRO_5035762106" evidence="4">
    <location>
        <begin position="22"/>
        <end position="317"/>
    </location>
</feature>
<protein>
    <submittedName>
        <fullName evidence="5">(apollo) hypothetical protein</fullName>
    </submittedName>
</protein>
<dbReference type="AlphaFoldDB" id="A0A8S3WWY2"/>
<evidence type="ECO:0000313" key="5">
    <source>
        <dbReference type="EMBL" id="CAG4985725.1"/>
    </source>
</evidence>
<comment type="caution">
    <text evidence="5">The sequence shown here is derived from an EMBL/GenBank/DDBJ whole genome shotgun (WGS) entry which is preliminary data.</text>
</comment>
<reference evidence="5" key="1">
    <citation type="submission" date="2021-04" db="EMBL/GenBank/DDBJ databases">
        <authorList>
            <person name="Tunstrom K."/>
        </authorList>
    </citation>
    <scope>NUCLEOTIDE SEQUENCE</scope>
</reference>
<dbReference type="InterPro" id="IPR050271">
    <property type="entry name" value="UDP-glycosyltransferase"/>
</dbReference>
<dbReference type="PANTHER" id="PTHR48043">
    <property type="entry name" value="EG:EG0003.4 PROTEIN-RELATED"/>
    <property type="match status" value="1"/>
</dbReference>
<dbReference type="GO" id="GO:0008194">
    <property type="term" value="F:UDP-glycosyltransferase activity"/>
    <property type="evidence" value="ECO:0007669"/>
    <property type="project" value="InterPro"/>
</dbReference>
<organism evidence="5 6">
    <name type="scientific">Parnassius apollo</name>
    <name type="common">Apollo butterfly</name>
    <name type="synonym">Papilio apollo</name>
    <dbReference type="NCBI Taxonomy" id="110799"/>
    <lineage>
        <taxon>Eukaryota</taxon>
        <taxon>Metazoa</taxon>
        <taxon>Ecdysozoa</taxon>
        <taxon>Arthropoda</taxon>
        <taxon>Hexapoda</taxon>
        <taxon>Insecta</taxon>
        <taxon>Pterygota</taxon>
        <taxon>Neoptera</taxon>
        <taxon>Endopterygota</taxon>
        <taxon>Lepidoptera</taxon>
        <taxon>Glossata</taxon>
        <taxon>Ditrysia</taxon>
        <taxon>Papilionoidea</taxon>
        <taxon>Papilionidae</taxon>
        <taxon>Parnassiinae</taxon>
        <taxon>Parnassini</taxon>
        <taxon>Parnassius</taxon>
        <taxon>Parnassius</taxon>
    </lineage>
</organism>
<dbReference type="OrthoDB" id="5835829at2759"/>
<keyword evidence="4" id="KW-0732">Signal</keyword>
<sequence length="317" mass="35961">MCTRLFLCAFAAIAIAGNGHAAKILGLFPHTGKSHQMVFEPLLRSLAERGHHVTSVSFFPLKNPPANYTDVSLEGIAGLGVETFDLSIYEAPNLLLKIPIVNRIFNQLMAFHPLAGMALDVCGKALNWPPLIEALKSDYDVVLVENFNSDCMLGLLHIYGIKSPVVALLTTYLMPWSGNRIGVFENPAYVPVVSTSFTSRMTFLDRLENTFVYLYHNFWFRYLIQVKERELIEKRFGRKIPDLQDLGKNYSLMIVNTFHALNGVRPTVPGVVEVGGMHLDHTRKIIPEQLESWKPFGTHYLYVSVLLEKLEVYYWER</sequence>
<dbReference type="EMBL" id="CAJQZP010000795">
    <property type="protein sequence ID" value="CAG4985725.1"/>
    <property type="molecule type" value="Genomic_DNA"/>
</dbReference>
<evidence type="ECO:0000256" key="4">
    <source>
        <dbReference type="SAM" id="SignalP"/>
    </source>
</evidence>
<keyword evidence="2" id="KW-0328">Glycosyltransferase</keyword>
<keyword evidence="6" id="KW-1185">Reference proteome</keyword>